<dbReference type="EMBL" id="BTRK01000006">
    <property type="protein sequence ID" value="GMR61349.1"/>
    <property type="molecule type" value="Genomic_DNA"/>
</dbReference>
<sequence length="114" mass="13816">EISVRYMRELVACTIQKRADRQVWQNYKWYEGMQRRAWIRDKEGEIVCLARRGRCPSEERMPKEEGEVERLPNGKERVRRYSEIPTEMHPVPTLLLSRNVRLEDLYYPPPRIIN</sequence>
<protein>
    <submittedName>
        <fullName evidence="1">Uncharacterized protein</fullName>
    </submittedName>
</protein>
<proteinExistence type="predicted"/>
<keyword evidence="2" id="KW-1185">Reference proteome</keyword>
<reference evidence="2" key="1">
    <citation type="submission" date="2022-10" db="EMBL/GenBank/DDBJ databases">
        <title>Genome assembly of Pristionchus species.</title>
        <authorList>
            <person name="Yoshida K."/>
            <person name="Sommer R.J."/>
        </authorList>
    </citation>
    <scope>NUCLEOTIDE SEQUENCE [LARGE SCALE GENOMIC DNA]</scope>
    <source>
        <strain evidence="2">RS5460</strain>
    </source>
</reference>
<accession>A0AAN5IE95</accession>
<dbReference type="Proteomes" id="UP001328107">
    <property type="component" value="Unassembled WGS sequence"/>
</dbReference>
<evidence type="ECO:0000313" key="1">
    <source>
        <dbReference type="EMBL" id="GMR61349.1"/>
    </source>
</evidence>
<name>A0AAN5IE95_9BILA</name>
<gene>
    <name evidence="1" type="ORF">PMAYCL1PPCAC_31544</name>
</gene>
<feature type="non-terminal residue" evidence="1">
    <location>
        <position position="1"/>
    </location>
</feature>
<dbReference type="AlphaFoldDB" id="A0AAN5IE95"/>
<evidence type="ECO:0000313" key="2">
    <source>
        <dbReference type="Proteomes" id="UP001328107"/>
    </source>
</evidence>
<comment type="caution">
    <text evidence="1">The sequence shown here is derived from an EMBL/GenBank/DDBJ whole genome shotgun (WGS) entry which is preliminary data.</text>
</comment>
<organism evidence="1 2">
    <name type="scientific">Pristionchus mayeri</name>
    <dbReference type="NCBI Taxonomy" id="1317129"/>
    <lineage>
        <taxon>Eukaryota</taxon>
        <taxon>Metazoa</taxon>
        <taxon>Ecdysozoa</taxon>
        <taxon>Nematoda</taxon>
        <taxon>Chromadorea</taxon>
        <taxon>Rhabditida</taxon>
        <taxon>Rhabditina</taxon>
        <taxon>Diplogasteromorpha</taxon>
        <taxon>Diplogasteroidea</taxon>
        <taxon>Neodiplogasteridae</taxon>
        <taxon>Pristionchus</taxon>
    </lineage>
</organism>